<dbReference type="InterPro" id="IPR028082">
    <property type="entry name" value="Peripla_BP_I"/>
</dbReference>
<gene>
    <name evidence="5" type="ORF">CRM82_15785</name>
</gene>
<evidence type="ECO:0000256" key="3">
    <source>
        <dbReference type="ARBA" id="ARBA00023163"/>
    </source>
</evidence>
<evidence type="ECO:0000256" key="2">
    <source>
        <dbReference type="ARBA" id="ARBA00023125"/>
    </source>
</evidence>
<dbReference type="InterPro" id="IPR000843">
    <property type="entry name" value="HTH_LacI"/>
</dbReference>
<evidence type="ECO:0000313" key="6">
    <source>
        <dbReference type="Proteomes" id="UP000220246"/>
    </source>
</evidence>
<feature type="domain" description="HTH lacI-type" evidence="4">
    <location>
        <begin position="1"/>
        <end position="55"/>
    </location>
</feature>
<dbReference type="OrthoDB" id="269117at2"/>
<dbReference type="Gene3D" id="3.40.50.2300">
    <property type="match status" value="2"/>
</dbReference>
<comment type="caution">
    <text evidence="5">The sequence shown here is derived from an EMBL/GenBank/DDBJ whole genome shotgun (WGS) entry which is preliminary data.</text>
</comment>
<keyword evidence="6" id="KW-1185">Reference proteome</keyword>
<dbReference type="CDD" id="cd01392">
    <property type="entry name" value="HTH_LacI"/>
    <property type="match status" value="1"/>
</dbReference>
<dbReference type="PANTHER" id="PTHR30146:SF138">
    <property type="entry name" value="TRANSCRIPTIONAL REGULATORY PROTEIN"/>
    <property type="match status" value="1"/>
</dbReference>
<dbReference type="AlphaFoldDB" id="A0A2A7UX99"/>
<keyword evidence="3" id="KW-0804">Transcription</keyword>
<dbReference type="InterPro" id="IPR010982">
    <property type="entry name" value="Lambda_DNA-bd_dom_sf"/>
</dbReference>
<proteinExistence type="predicted"/>
<keyword evidence="2" id="KW-0238">DNA-binding</keyword>
<name>A0A2A7UX99_COMTR</name>
<dbReference type="PANTHER" id="PTHR30146">
    <property type="entry name" value="LACI-RELATED TRANSCRIPTIONAL REPRESSOR"/>
    <property type="match status" value="1"/>
</dbReference>
<protein>
    <submittedName>
        <fullName evidence="5">LacI family transcriptional regulator</fullName>
    </submittedName>
</protein>
<dbReference type="GO" id="GO:0003700">
    <property type="term" value="F:DNA-binding transcription factor activity"/>
    <property type="evidence" value="ECO:0007669"/>
    <property type="project" value="TreeGrafter"/>
</dbReference>
<dbReference type="GeneID" id="80802084"/>
<dbReference type="Proteomes" id="UP000220246">
    <property type="component" value="Unassembled WGS sequence"/>
</dbReference>
<dbReference type="GO" id="GO:0000976">
    <property type="term" value="F:transcription cis-regulatory region binding"/>
    <property type="evidence" value="ECO:0007669"/>
    <property type="project" value="TreeGrafter"/>
</dbReference>
<reference evidence="6" key="1">
    <citation type="submission" date="2017-09" db="EMBL/GenBank/DDBJ databases">
        <title>FDA dAtabase for Regulatory Grade micrObial Sequences (FDA-ARGOS): Supporting development and validation of Infectious Disease Dx tests.</title>
        <authorList>
            <person name="Minogue T."/>
            <person name="Wolcott M."/>
            <person name="Wasieloski L."/>
            <person name="Aguilar W."/>
            <person name="Moore D."/>
            <person name="Tallon L."/>
            <person name="Sadzewicz L."/>
            <person name="Ott S."/>
            <person name="Zhao X."/>
            <person name="Nagaraj S."/>
            <person name="Vavikolanu K."/>
            <person name="Aluvathingal J."/>
            <person name="Nadendla S."/>
            <person name="Sichtig H."/>
        </authorList>
    </citation>
    <scope>NUCLEOTIDE SEQUENCE [LARGE SCALE GENOMIC DNA]</scope>
    <source>
        <strain evidence="6">FDAARGOS_394</strain>
    </source>
</reference>
<organism evidence="5 6">
    <name type="scientific">Comamonas terrigena</name>
    <dbReference type="NCBI Taxonomy" id="32013"/>
    <lineage>
        <taxon>Bacteria</taxon>
        <taxon>Pseudomonadati</taxon>
        <taxon>Pseudomonadota</taxon>
        <taxon>Betaproteobacteria</taxon>
        <taxon>Burkholderiales</taxon>
        <taxon>Comamonadaceae</taxon>
        <taxon>Comamonas</taxon>
    </lineage>
</organism>
<dbReference type="SUPFAM" id="SSF53822">
    <property type="entry name" value="Periplasmic binding protein-like I"/>
    <property type="match status" value="1"/>
</dbReference>
<evidence type="ECO:0000313" key="5">
    <source>
        <dbReference type="EMBL" id="PEH89873.1"/>
    </source>
</evidence>
<dbReference type="SUPFAM" id="SSF47413">
    <property type="entry name" value="lambda repressor-like DNA-binding domains"/>
    <property type="match status" value="1"/>
</dbReference>
<dbReference type="EMBL" id="PDEA01000001">
    <property type="protein sequence ID" value="PEH89873.1"/>
    <property type="molecule type" value="Genomic_DNA"/>
</dbReference>
<dbReference type="Gene3D" id="1.10.260.40">
    <property type="entry name" value="lambda repressor-like DNA-binding domains"/>
    <property type="match status" value="1"/>
</dbReference>
<dbReference type="RefSeq" id="WP_066533180.1">
    <property type="nucleotide sequence ID" value="NZ_PDEA01000001.1"/>
</dbReference>
<dbReference type="Pfam" id="PF00356">
    <property type="entry name" value="LacI"/>
    <property type="match status" value="1"/>
</dbReference>
<dbReference type="SMART" id="SM00354">
    <property type="entry name" value="HTH_LACI"/>
    <property type="match status" value="1"/>
</dbReference>
<keyword evidence="1" id="KW-0805">Transcription regulation</keyword>
<dbReference type="InterPro" id="IPR046335">
    <property type="entry name" value="LacI/GalR-like_sensor"/>
</dbReference>
<dbReference type="STRING" id="1219032.GCA_001515545_00520"/>
<dbReference type="Pfam" id="PF13377">
    <property type="entry name" value="Peripla_BP_3"/>
    <property type="match status" value="1"/>
</dbReference>
<evidence type="ECO:0000256" key="1">
    <source>
        <dbReference type="ARBA" id="ARBA00023015"/>
    </source>
</evidence>
<dbReference type="PROSITE" id="PS50932">
    <property type="entry name" value="HTH_LACI_2"/>
    <property type="match status" value="1"/>
</dbReference>
<accession>A0A2A7UX99</accession>
<evidence type="ECO:0000259" key="4">
    <source>
        <dbReference type="PROSITE" id="PS50932"/>
    </source>
</evidence>
<sequence length="332" mass="35688">MSIAEVARRAGTSVATVSRVFNNPGIVNAQTCSTVLRAAHELGYVPNSSARTLRTRRNKVLGVMLPTLANPVFAQCLQGIAEEAETRGYAIVLTTTEYSPEREAAAAERLLNAGVEGLILVVSNPATSQVLQRTQQTKLPYVLAYNQAQEHTCISVDNHGAIFQLIQRLHAAGHQRIGMVTGQLHASDRAQQRCKGYVEGMQAQNLSPLPVWELPFAEQALEQLQQDLMEATRPTALVCSNDVIAIRSIRAATLAGLRIPQDLCVVGFDGIGLGRDLTPSLASITQPNEAIGQQCVALLCNALTDGIPLLPSHSVQLPYGWRAGESCSPLPL</sequence>